<dbReference type="AlphaFoldDB" id="A0A5F9CVI5"/>
<keyword evidence="6" id="KW-1185">Reference proteome</keyword>
<dbReference type="InterPro" id="IPR023578">
    <property type="entry name" value="Ras_GEF_dom_sf"/>
</dbReference>
<dbReference type="InterPro" id="IPR008937">
    <property type="entry name" value="Ras-like_GEF"/>
</dbReference>
<evidence type="ECO:0000313" key="5">
    <source>
        <dbReference type="Ensembl" id="ENSOCUP00000037774.1"/>
    </source>
</evidence>
<dbReference type="InParanoid" id="A0A5F9CVI5"/>
<keyword evidence="1 2" id="KW-0344">Guanine-nucleotide releasing factor</keyword>
<dbReference type="SMR" id="A0A5F9CVI5"/>
<dbReference type="GO" id="GO:0007265">
    <property type="term" value="P:Ras protein signal transduction"/>
    <property type="evidence" value="ECO:0007669"/>
    <property type="project" value="TreeGrafter"/>
</dbReference>
<evidence type="ECO:0000313" key="6">
    <source>
        <dbReference type="Proteomes" id="UP000001811"/>
    </source>
</evidence>
<dbReference type="Ensembl" id="ENSOCUT00000046785.1">
    <property type="protein sequence ID" value="ENSOCUP00000037774.1"/>
    <property type="gene ID" value="ENSOCUG00000030008.1"/>
</dbReference>
<organism evidence="5 6">
    <name type="scientific">Oryctolagus cuniculus</name>
    <name type="common">Rabbit</name>
    <dbReference type="NCBI Taxonomy" id="9986"/>
    <lineage>
        <taxon>Eukaryota</taxon>
        <taxon>Metazoa</taxon>
        <taxon>Chordata</taxon>
        <taxon>Craniata</taxon>
        <taxon>Vertebrata</taxon>
        <taxon>Euteleostomi</taxon>
        <taxon>Mammalia</taxon>
        <taxon>Eutheria</taxon>
        <taxon>Euarchontoglires</taxon>
        <taxon>Glires</taxon>
        <taxon>Lagomorpha</taxon>
        <taxon>Leporidae</taxon>
        <taxon>Oryctolagus</taxon>
    </lineage>
</organism>
<reference evidence="5 6" key="1">
    <citation type="journal article" date="2011" name="Nature">
        <title>A high-resolution map of human evolutionary constraint using 29 mammals.</title>
        <authorList>
            <person name="Lindblad-Toh K."/>
            <person name="Garber M."/>
            <person name="Zuk O."/>
            <person name="Lin M.F."/>
            <person name="Parker B.J."/>
            <person name="Washietl S."/>
            <person name="Kheradpour P."/>
            <person name="Ernst J."/>
            <person name="Jordan G."/>
            <person name="Mauceli E."/>
            <person name="Ward L.D."/>
            <person name="Lowe C.B."/>
            <person name="Holloway A.K."/>
            <person name="Clamp M."/>
            <person name="Gnerre S."/>
            <person name="Alfoldi J."/>
            <person name="Beal K."/>
            <person name="Chang J."/>
            <person name="Clawson H."/>
            <person name="Cuff J."/>
            <person name="Di Palma F."/>
            <person name="Fitzgerald S."/>
            <person name="Flicek P."/>
            <person name="Guttman M."/>
            <person name="Hubisz M.J."/>
            <person name="Jaffe D.B."/>
            <person name="Jungreis I."/>
            <person name="Kent W.J."/>
            <person name="Kostka D."/>
            <person name="Lara M."/>
            <person name="Martins A.L."/>
            <person name="Massingham T."/>
            <person name="Moltke I."/>
            <person name="Raney B.J."/>
            <person name="Rasmussen M.D."/>
            <person name="Robinson J."/>
            <person name="Stark A."/>
            <person name="Vilella A.J."/>
            <person name="Wen J."/>
            <person name="Xie X."/>
            <person name="Zody M.C."/>
            <person name="Baldwin J."/>
            <person name="Bloom T."/>
            <person name="Chin C.W."/>
            <person name="Heiman D."/>
            <person name="Nicol R."/>
            <person name="Nusbaum C."/>
            <person name="Young S."/>
            <person name="Wilkinson J."/>
            <person name="Worley K.C."/>
            <person name="Kovar C.L."/>
            <person name="Muzny D.M."/>
            <person name="Gibbs R.A."/>
            <person name="Cree A."/>
            <person name="Dihn H.H."/>
            <person name="Fowler G."/>
            <person name="Jhangiani S."/>
            <person name="Joshi V."/>
            <person name="Lee S."/>
            <person name="Lewis L.R."/>
            <person name="Nazareth L.V."/>
            <person name="Okwuonu G."/>
            <person name="Santibanez J."/>
            <person name="Warren W.C."/>
            <person name="Mardis E.R."/>
            <person name="Weinstock G.M."/>
            <person name="Wilson R.K."/>
            <person name="Delehaunty K."/>
            <person name="Dooling D."/>
            <person name="Fronik C."/>
            <person name="Fulton L."/>
            <person name="Fulton B."/>
            <person name="Graves T."/>
            <person name="Minx P."/>
            <person name="Sodergren E."/>
            <person name="Birney E."/>
            <person name="Margulies E.H."/>
            <person name="Herrero J."/>
            <person name="Green E.D."/>
            <person name="Haussler D."/>
            <person name="Siepel A."/>
            <person name="Goldman N."/>
            <person name="Pollard K.S."/>
            <person name="Pedersen J.S."/>
            <person name="Lander E.S."/>
            <person name="Kellis M."/>
        </authorList>
    </citation>
    <scope>NUCLEOTIDE SEQUENCE [LARGE SCALE GENOMIC DNA]</scope>
    <source>
        <strain evidence="5 6">Thorbecke inbred</strain>
    </source>
</reference>
<evidence type="ECO:0000259" key="4">
    <source>
        <dbReference type="PROSITE" id="PS50009"/>
    </source>
</evidence>
<evidence type="ECO:0000256" key="1">
    <source>
        <dbReference type="ARBA" id="ARBA00022658"/>
    </source>
</evidence>
<dbReference type="Gene3D" id="1.10.840.10">
    <property type="entry name" value="Ras guanine-nucleotide exchange factors catalytic domain"/>
    <property type="match status" value="1"/>
</dbReference>
<sequence length="115" mass="13025">EGSWPLGLTGPYVPETETPRGQTQECPRSLAPVAPAVERLQGWWEIRKPRLQPLAWAEPSDPSWNHRAYRVALAKLSPPIIPFMPLLLKDMTFIHEGNRTLVENLINFEKMVSVG</sequence>
<dbReference type="Bgee" id="ENSOCUG00000030008">
    <property type="expression patterns" value="Expressed in adult mammalian kidney and 14 other cell types or tissues"/>
</dbReference>
<dbReference type="InterPro" id="IPR036964">
    <property type="entry name" value="RASGEF_cat_dom_sf"/>
</dbReference>
<dbReference type="SUPFAM" id="SSF48366">
    <property type="entry name" value="Ras GEF"/>
    <property type="match status" value="1"/>
</dbReference>
<evidence type="ECO:0000256" key="2">
    <source>
        <dbReference type="PROSITE-ProRule" id="PRU00168"/>
    </source>
</evidence>
<reference evidence="5" key="2">
    <citation type="submission" date="2025-08" db="UniProtKB">
        <authorList>
            <consortium name="Ensembl"/>
        </authorList>
    </citation>
    <scope>IDENTIFICATION</scope>
    <source>
        <strain evidence="5">Thorbecke</strain>
    </source>
</reference>
<dbReference type="GO" id="GO:0005085">
    <property type="term" value="F:guanyl-nucleotide exchange factor activity"/>
    <property type="evidence" value="ECO:0007669"/>
    <property type="project" value="UniProtKB-KW"/>
</dbReference>
<reference evidence="5" key="3">
    <citation type="submission" date="2025-09" db="UniProtKB">
        <authorList>
            <consortium name="Ensembl"/>
        </authorList>
    </citation>
    <scope>IDENTIFICATION</scope>
    <source>
        <strain evidence="5">Thorbecke</strain>
    </source>
</reference>
<proteinExistence type="predicted"/>
<evidence type="ECO:0000256" key="3">
    <source>
        <dbReference type="SAM" id="MobiDB-lite"/>
    </source>
</evidence>
<dbReference type="GeneTree" id="ENSGT00940000159931"/>
<dbReference type="PANTHER" id="PTHR23113:SF24">
    <property type="entry name" value="RAP GUANINE NUCLEOTIDE EXCHANGE FACTOR 3"/>
    <property type="match status" value="1"/>
</dbReference>
<dbReference type="PANTHER" id="PTHR23113">
    <property type="entry name" value="GUANINE NUCLEOTIDE EXCHANGE FACTOR"/>
    <property type="match status" value="1"/>
</dbReference>
<dbReference type="Proteomes" id="UP000001811">
    <property type="component" value="Chromosome 8"/>
</dbReference>
<dbReference type="PROSITE" id="PS00720">
    <property type="entry name" value="RASGEF"/>
    <property type="match status" value="1"/>
</dbReference>
<feature type="domain" description="Ras-GEF" evidence="4">
    <location>
        <begin position="1"/>
        <end position="115"/>
    </location>
</feature>
<dbReference type="STRING" id="9986.ENSOCUP00000037774"/>
<feature type="region of interest" description="Disordered" evidence="3">
    <location>
        <begin position="1"/>
        <end position="28"/>
    </location>
</feature>
<dbReference type="InterPro" id="IPR001895">
    <property type="entry name" value="RASGEF_cat_dom"/>
</dbReference>
<protein>
    <recommendedName>
        <fullName evidence="4">Ras-GEF domain-containing protein</fullName>
    </recommendedName>
</protein>
<dbReference type="EMBL" id="AAGW02045423">
    <property type="status" value="NOT_ANNOTATED_CDS"/>
    <property type="molecule type" value="Genomic_DNA"/>
</dbReference>
<name>A0A5F9CVI5_RABIT</name>
<dbReference type="InterPro" id="IPR019804">
    <property type="entry name" value="Ras_G-nucl-exch_fac_CS"/>
</dbReference>
<dbReference type="PROSITE" id="PS50009">
    <property type="entry name" value="RASGEF_CAT"/>
    <property type="match status" value="1"/>
</dbReference>
<dbReference type="Pfam" id="PF00617">
    <property type="entry name" value="RasGEF"/>
    <property type="match status" value="1"/>
</dbReference>
<accession>A0A5F9CVI5</accession>
<dbReference type="GO" id="GO:0005886">
    <property type="term" value="C:plasma membrane"/>
    <property type="evidence" value="ECO:0007669"/>
    <property type="project" value="TreeGrafter"/>
</dbReference>